<dbReference type="InterPro" id="IPR000938">
    <property type="entry name" value="CAP-Gly_domain"/>
</dbReference>
<dbReference type="SMART" id="SM01052">
    <property type="entry name" value="CAP_GLY"/>
    <property type="match status" value="1"/>
</dbReference>
<proteinExistence type="inferred from homology"/>
<dbReference type="Proteomes" id="UP001049176">
    <property type="component" value="Chromosome 5"/>
</dbReference>
<comment type="similarity">
    <text evidence="2">Belongs to the TBCE family.</text>
</comment>
<dbReference type="AlphaFoldDB" id="A0A9P7S1L2"/>
<evidence type="ECO:0000256" key="2">
    <source>
        <dbReference type="ARBA" id="ARBA00006286"/>
    </source>
</evidence>
<keyword evidence="3" id="KW-0963">Cytoplasm</keyword>
<organism evidence="9 10">
    <name type="scientific">Marasmius oreades</name>
    <name type="common">fairy-ring Marasmius</name>
    <dbReference type="NCBI Taxonomy" id="181124"/>
    <lineage>
        <taxon>Eukaryota</taxon>
        <taxon>Fungi</taxon>
        <taxon>Dikarya</taxon>
        <taxon>Basidiomycota</taxon>
        <taxon>Agaricomycotina</taxon>
        <taxon>Agaricomycetes</taxon>
        <taxon>Agaricomycetidae</taxon>
        <taxon>Agaricales</taxon>
        <taxon>Marasmiineae</taxon>
        <taxon>Marasmiaceae</taxon>
        <taxon>Marasmius</taxon>
    </lineage>
</organism>
<keyword evidence="10" id="KW-1185">Reference proteome</keyword>
<dbReference type="InterPro" id="IPR036859">
    <property type="entry name" value="CAP-Gly_dom_sf"/>
</dbReference>
<dbReference type="FunFam" id="2.30.30.190:FF:000016">
    <property type="entry name" value="Tubulin-folding cofactor E"/>
    <property type="match status" value="1"/>
</dbReference>
<dbReference type="SUPFAM" id="SSF52047">
    <property type="entry name" value="RNI-like"/>
    <property type="match status" value="1"/>
</dbReference>
<evidence type="ECO:0000256" key="1">
    <source>
        <dbReference type="ARBA" id="ARBA00004496"/>
    </source>
</evidence>
<dbReference type="OrthoDB" id="5273213at2759"/>
<evidence type="ECO:0000256" key="5">
    <source>
        <dbReference type="ARBA" id="ARBA00022737"/>
    </source>
</evidence>
<dbReference type="GeneID" id="66078277"/>
<keyword evidence="5" id="KW-0677">Repeat</keyword>
<evidence type="ECO:0000256" key="4">
    <source>
        <dbReference type="ARBA" id="ARBA00022614"/>
    </source>
</evidence>
<keyword evidence="6" id="KW-0143">Chaperone</keyword>
<protein>
    <recommendedName>
        <fullName evidence="8">CAP-Gly domain-containing protein</fullName>
    </recommendedName>
</protein>
<name>A0A9P7S1L2_9AGAR</name>
<keyword evidence="4" id="KW-0433">Leucine-rich repeat</keyword>
<dbReference type="Pfam" id="PF14580">
    <property type="entry name" value="LRR_9"/>
    <property type="match status" value="1"/>
</dbReference>
<dbReference type="SUPFAM" id="SSF74924">
    <property type="entry name" value="Cap-Gly domain"/>
    <property type="match status" value="1"/>
</dbReference>
<feature type="domain" description="CAP-Gly" evidence="8">
    <location>
        <begin position="23"/>
        <end position="67"/>
    </location>
</feature>
<dbReference type="PROSITE" id="PS50245">
    <property type="entry name" value="CAP_GLY_2"/>
    <property type="match status" value="1"/>
</dbReference>
<dbReference type="RefSeq" id="XP_043009363.1">
    <property type="nucleotide sequence ID" value="XM_043154075.1"/>
</dbReference>
<accession>A0A9P7S1L2</accession>
<dbReference type="Pfam" id="PF01302">
    <property type="entry name" value="CAP_GLY"/>
    <property type="match status" value="1"/>
</dbReference>
<comment type="subcellular location">
    <subcellularLocation>
        <location evidence="1">Cytoplasm</location>
    </subcellularLocation>
</comment>
<gene>
    <name evidence="9" type="ORF">E1B28_009201</name>
</gene>
<dbReference type="PANTHER" id="PTHR45973">
    <property type="entry name" value="PROTEIN PHOSPHATASE 1 REGULATORY SUBUNIT SDS22-RELATED"/>
    <property type="match status" value="1"/>
</dbReference>
<evidence type="ECO:0000259" key="8">
    <source>
        <dbReference type="PROSITE" id="PS50245"/>
    </source>
</evidence>
<dbReference type="PROSITE" id="PS00845">
    <property type="entry name" value="CAP_GLY_1"/>
    <property type="match status" value="1"/>
</dbReference>
<comment type="caution">
    <text evidence="9">The sequence shown here is derived from an EMBL/GenBank/DDBJ whole genome shotgun (WGS) entry which is preliminary data.</text>
</comment>
<evidence type="ECO:0000313" key="10">
    <source>
        <dbReference type="Proteomes" id="UP001049176"/>
    </source>
</evidence>
<sequence>MQTLSVGTRISYLGDLATVKFIGAVDNTTGTWLGVEWDDPSRGKHDGVKDGKRYFSCRIPNSGSFIRASAKVLCGVSFLEGLSSKYIESFHGTNTQEKVILGSSNGTIEVEAVNLDKIRGKISDLGRLREISLENELIARPDSPGAIQRTCPNIRGLDLSRSLLPTWGTLAKISVELAYLQRLALNRTRLTLLYDRQQMLNGFLHLLELELNDTLTTWQQFQEIIPFMPKLRAVELGYNRLSDLSGSSSPETQIESLNFDSNELSNWSSVWDNLGNFPHLERVVLASNRISEISVPQYHQRITRLKHISLSSNFLNSWQYIDALSLWFPSLETLSIGANPVVDKSRNSRQFLIARIPSLTVLDAAAVPRVTQ</sequence>
<evidence type="ECO:0000256" key="6">
    <source>
        <dbReference type="ARBA" id="ARBA00023186"/>
    </source>
</evidence>
<evidence type="ECO:0000256" key="3">
    <source>
        <dbReference type="ARBA" id="ARBA00022490"/>
    </source>
</evidence>
<dbReference type="Gene3D" id="3.80.10.10">
    <property type="entry name" value="Ribonuclease Inhibitor"/>
    <property type="match status" value="2"/>
</dbReference>
<dbReference type="GO" id="GO:0005737">
    <property type="term" value="C:cytoplasm"/>
    <property type="evidence" value="ECO:0007669"/>
    <property type="project" value="UniProtKB-SubCell"/>
</dbReference>
<dbReference type="EMBL" id="CM032185">
    <property type="protein sequence ID" value="KAG7092893.1"/>
    <property type="molecule type" value="Genomic_DNA"/>
</dbReference>
<dbReference type="Gene3D" id="2.30.30.190">
    <property type="entry name" value="CAP Gly-rich-like domain"/>
    <property type="match status" value="1"/>
</dbReference>
<dbReference type="PANTHER" id="PTHR45973:SF35">
    <property type="entry name" value="LEUCINE-RICH REPEAT-CONTAINING PROTEIN 43"/>
    <property type="match status" value="1"/>
</dbReference>
<comment type="subunit">
    <text evidence="7">Supercomplex made of cofactors A to E. Cofactors A and D function by capturing and stabilizing tubulin in a quasi-native conformation. Cofactor E binds to the cofactor D-tubulin complex; interaction with cofactor C then causes the release of tubulin polypeptides that are committed to the native state.</text>
</comment>
<dbReference type="InterPro" id="IPR050576">
    <property type="entry name" value="Cilia_flagella_integrity"/>
</dbReference>
<dbReference type="InterPro" id="IPR032675">
    <property type="entry name" value="LRR_dom_sf"/>
</dbReference>
<reference evidence="9" key="1">
    <citation type="journal article" date="2021" name="Genome Biol. Evol.">
        <title>The assembled and annotated genome of the fairy-ring fungus Marasmius oreades.</title>
        <authorList>
            <person name="Hiltunen M."/>
            <person name="Ament-Velasquez S.L."/>
            <person name="Johannesson H."/>
        </authorList>
    </citation>
    <scope>NUCLEOTIDE SEQUENCE</scope>
    <source>
        <strain evidence="9">03SP1</strain>
    </source>
</reference>
<evidence type="ECO:0000313" key="9">
    <source>
        <dbReference type="EMBL" id="KAG7092893.1"/>
    </source>
</evidence>
<evidence type="ECO:0000256" key="7">
    <source>
        <dbReference type="ARBA" id="ARBA00026055"/>
    </source>
</evidence>